<dbReference type="PANTHER" id="PTHR48472">
    <property type="entry name" value="TC1-LIKE TRANSPOSASE DDE DOMAIN-CONTAINING PROTEIN"/>
    <property type="match status" value="1"/>
</dbReference>
<accession>E3K6N8</accession>
<dbReference type="eggNOG" id="ENOG502S8Y2">
    <property type="taxonomic scope" value="Eukaryota"/>
</dbReference>
<dbReference type="VEuPathDB" id="FungiDB:PGTG_05259"/>
<organism evidence="1 2">
    <name type="scientific">Puccinia graminis f. sp. tritici (strain CRL 75-36-700-3 / race SCCL)</name>
    <name type="common">Black stem rust fungus</name>
    <dbReference type="NCBI Taxonomy" id="418459"/>
    <lineage>
        <taxon>Eukaryota</taxon>
        <taxon>Fungi</taxon>
        <taxon>Dikarya</taxon>
        <taxon>Basidiomycota</taxon>
        <taxon>Pucciniomycotina</taxon>
        <taxon>Pucciniomycetes</taxon>
        <taxon>Pucciniales</taxon>
        <taxon>Pucciniaceae</taxon>
        <taxon>Puccinia</taxon>
    </lineage>
</organism>
<sequence length="187" mass="21208">MCCDWAHAHRLDPNLYLFTAPNSTHNNTISTSLPHPNQPTTTSDDIFLNGLLVARAGYQDCNRLNGASGIETRCVIKDPETYKARSRPASLSRDECLFMVCLVQSEPGLFLDEIQERLYDSSGVFLSVEGVHRNLVEQLSITLKKPETKNCWKSLVEKYSFVEKMEFFPADFLVFTDESSFCDKDLL</sequence>
<reference evidence="2" key="2">
    <citation type="journal article" date="2011" name="Proc. Natl. Acad. Sci. U.S.A.">
        <title>Obligate biotrophy features unraveled by the genomic analysis of rust fungi.</title>
        <authorList>
            <person name="Duplessis S."/>
            <person name="Cuomo C.A."/>
            <person name="Lin Y.-C."/>
            <person name="Aerts A."/>
            <person name="Tisserant E."/>
            <person name="Veneault-Fourrey C."/>
            <person name="Joly D.L."/>
            <person name="Hacquard S."/>
            <person name="Amselem J."/>
            <person name="Cantarel B.L."/>
            <person name="Chiu R."/>
            <person name="Coutinho P.M."/>
            <person name="Feau N."/>
            <person name="Field M."/>
            <person name="Frey P."/>
            <person name="Gelhaye E."/>
            <person name="Goldberg J."/>
            <person name="Grabherr M.G."/>
            <person name="Kodira C.D."/>
            <person name="Kohler A."/>
            <person name="Kuees U."/>
            <person name="Lindquist E.A."/>
            <person name="Lucas S.M."/>
            <person name="Mago R."/>
            <person name="Mauceli E."/>
            <person name="Morin E."/>
            <person name="Murat C."/>
            <person name="Pangilinan J.L."/>
            <person name="Park R."/>
            <person name="Pearson M."/>
            <person name="Quesneville H."/>
            <person name="Rouhier N."/>
            <person name="Sakthikumar S."/>
            <person name="Salamov A.A."/>
            <person name="Schmutz J."/>
            <person name="Selles B."/>
            <person name="Shapiro H."/>
            <person name="Tanguay P."/>
            <person name="Tuskan G.A."/>
            <person name="Henrissat B."/>
            <person name="Van de Peer Y."/>
            <person name="Rouze P."/>
            <person name="Ellis J.G."/>
            <person name="Dodds P.N."/>
            <person name="Schein J.E."/>
            <person name="Zhong S."/>
            <person name="Hamelin R.C."/>
            <person name="Grigoriev I.V."/>
            <person name="Szabo L.J."/>
            <person name="Martin F."/>
        </authorList>
    </citation>
    <scope>NUCLEOTIDE SEQUENCE [LARGE SCALE GENOMIC DNA]</scope>
    <source>
        <strain evidence="2">CRL 75-36-700-3 / race SCCL</strain>
    </source>
</reference>
<dbReference type="AlphaFoldDB" id="E3K6N8"/>
<dbReference type="GeneID" id="10534051"/>
<proteinExistence type="predicted"/>
<protein>
    <submittedName>
        <fullName evidence="1">Uncharacterized protein</fullName>
    </submittedName>
</protein>
<evidence type="ECO:0000313" key="2">
    <source>
        <dbReference type="Proteomes" id="UP000008783"/>
    </source>
</evidence>
<keyword evidence="2" id="KW-1185">Reference proteome</keyword>
<evidence type="ECO:0000313" key="1">
    <source>
        <dbReference type="EMBL" id="EFP80034.2"/>
    </source>
</evidence>
<name>E3K6N8_PUCGT</name>
<dbReference type="KEGG" id="pgr:PGTG_05259"/>
<dbReference type="Proteomes" id="UP000008783">
    <property type="component" value="Unassembled WGS sequence"/>
</dbReference>
<dbReference type="RefSeq" id="XP_003324453.2">
    <property type="nucleotide sequence ID" value="XM_003324405.2"/>
</dbReference>
<dbReference type="EMBL" id="DS178274">
    <property type="protein sequence ID" value="EFP80034.2"/>
    <property type="molecule type" value="Genomic_DNA"/>
</dbReference>
<reference key="1">
    <citation type="submission" date="2007-01" db="EMBL/GenBank/DDBJ databases">
        <title>The Genome Sequence of Puccinia graminis f. sp. tritici Strain CRL 75-36-700-3.</title>
        <authorList>
            <consortium name="The Broad Institute Genome Sequencing Platform"/>
            <person name="Birren B."/>
            <person name="Lander E."/>
            <person name="Galagan J."/>
            <person name="Nusbaum C."/>
            <person name="Devon K."/>
            <person name="Cuomo C."/>
            <person name="Jaffe D."/>
            <person name="Butler J."/>
            <person name="Alvarez P."/>
            <person name="Gnerre S."/>
            <person name="Grabherr M."/>
            <person name="Mauceli E."/>
            <person name="Brockman W."/>
            <person name="Young S."/>
            <person name="LaButti K."/>
            <person name="Sykes S."/>
            <person name="DeCaprio D."/>
            <person name="Crawford M."/>
            <person name="Koehrsen M."/>
            <person name="Engels R."/>
            <person name="Montgomery P."/>
            <person name="Pearson M."/>
            <person name="Howarth C."/>
            <person name="Larson L."/>
            <person name="White J."/>
            <person name="Zeng Q."/>
            <person name="Kodira C."/>
            <person name="Yandava C."/>
            <person name="Alvarado L."/>
            <person name="O'Leary S."/>
            <person name="Szabo L."/>
            <person name="Dean R."/>
            <person name="Schein J."/>
        </authorList>
    </citation>
    <scope>NUCLEOTIDE SEQUENCE</scope>
    <source>
        <strain>CRL 75-36-700-3</strain>
    </source>
</reference>
<dbReference type="OrthoDB" id="2442555at2759"/>
<dbReference type="PANTHER" id="PTHR48472:SF1">
    <property type="entry name" value="TC1-LIKE TRANSPOSASE DDE DOMAIN-CONTAINING PROTEIN"/>
    <property type="match status" value="1"/>
</dbReference>
<dbReference type="InParanoid" id="E3K6N8"/>
<gene>
    <name evidence="1" type="ORF">PGTG_05259</name>
</gene>
<dbReference type="HOGENOM" id="CLU_1448381_0_0_1"/>